<dbReference type="EMBL" id="LK037143">
    <property type="protein sequence ID" value="CDY68305.1"/>
    <property type="molecule type" value="Genomic_DNA"/>
</dbReference>
<evidence type="ECO:0000313" key="1">
    <source>
        <dbReference type="EMBL" id="CDY68305.1"/>
    </source>
</evidence>
<organism evidence="1 2">
    <name type="scientific">Brassica napus</name>
    <name type="common">Rape</name>
    <dbReference type="NCBI Taxonomy" id="3708"/>
    <lineage>
        <taxon>Eukaryota</taxon>
        <taxon>Viridiplantae</taxon>
        <taxon>Streptophyta</taxon>
        <taxon>Embryophyta</taxon>
        <taxon>Tracheophyta</taxon>
        <taxon>Spermatophyta</taxon>
        <taxon>Magnoliopsida</taxon>
        <taxon>eudicotyledons</taxon>
        <taxon>Gunneridae</taxon>
        <taxon>Pentapetalae</taxon>
        <taxon>rosids</taxon>
        <taxon>malvids</taxon>
        <taxon>Brassicales</taxon>
        <taxon>Brassicaceae</taxon>
        <taxon>Brassiceae</taxon>
        <taxon>Brassica</taxon>
    </lineage>
</organism>
<proteinExistence type="predicted"/>
<dbReference type="PaxDb" id="3708-A0A078JPF0"/>
<sequence>MILKLFSKDSPLNTSIISDVIIDQVYKEKFREEHLYDPDLGKTMTLMKLNVDYYQSGLQSQHESVNVC</sequence>
<dbReference type="Gramene" id="CDY68305">
    <property type="protein sequence ID" value="CDY68305"/>
    <property type="gene ID" value="GSBRNA2T00072809001"/>
</dbReference>
<dbReference type="Proteomes" id="UP000028999">
    <property type="component" value="Unassembled WGS sequence"/>
</dbReference>
<evidence type="ECO:0000313" key="2">
    <source>
        <dbReference type="Proteomes" id="UP000028999"/>
    </source>
</evidence>
<reference evidence="1 2" key="1">
    <citation type="journal article" date="2014" name="Science">
        <title>Plant genetics. Early allopolyploid evolution in the post-Neolithic Brassica napus oilseed genome.</title>
        <authorList>
            <person name="Chalhoub B."/>
            <person name="Denoeud F."/>
            <person name="Liu S."/>
            <person name="Parkin I.A."/>
            <person name="Tang H."/>
            <person name="Wang X."/>
            <person name="Chiquet J."/>
            <person name="Belcram H."/>
            <person name="Tong C."/>
            <person name="Samans B."/>
            <person name="Correa M."/>
            <person name="Da Silva C."/>
            <person name="Just J."/>
            <person name="Falentin C."/>
            <person name="Koh C.S."/>
            <person name="Le Clainche I."/>
            <person name="Bernard M."/>
            <person name="Bento P."/>
            <person name="Noel B."/>
            <person name="Labadie K."/>
            <person name="Alberti A."/>
            <person name="Charles M."/>
            <person name="Arnaud D."/>
            <person name="Guo H."/>
            <person name="Daviaud C."/>
            <person name="Alamery S."/>
            <person name="Jabbari K."/>
            <person name="Zhao M."/>
            <person name="Edger P.P."/>
            <person name="Chelaifa H."/>
            <person name="Tack D."/>
            <person name="Lassalle G."/>
            <person name="Mestiri I."/>
            <person name="Schnel N."/>
            <person name="Le Paslier M.C."/>
            <person name="Fan G."/>
            <person name="Renault V."/>
            <person name="Bayer P.E."/>
            <person name="Golicz A.A."/>
            <person name="Manoli S."/>
            <person name="Lee T.H."/>
            <person name="Thi V.H."/>
            <person name="Chalabi S."/>
            <person name="Hu Q."/>
            <person name="Fan C."/>
            <person name="Tollenaere R."/>
            <person name="Lu Y."/>
            <person name="Battail C."/>
            <person name="Shen J."/>
            <person name="Sidebottom C.H."/>
            <person name="Wang X."/>
            <person name="Canaguier A."/>
            <person name="Chauveau A."/>
            <person name="Berard A."/>
            <person name="Deniot G."/>
            <person name="Guan M."/>
            <person name="Liu Z."/>
            <person name="Sun F."/>
            <person name="Lim Y.P."/>
            <person name="Lyons E."/>
            <person name="Town C.D."/>
            <person name="Bancroft I."/>
            <person name="Wang X."/>
            <person name="Meng J."/>
            <person name="Ma J."/>
            <person name="Pires J.C."/>
            <person name="King G.J."/>
            <person name="Brunel D."/>
            <person name="Delourme R."/>
            <person name="Renard M."/>
            <person name="Aury J.M."/>
            <person name="Adams K.L."/>
            <person name="Batley J."/>
            <person name="Snowdon R.J."/>
            <person name="Tost J."/>
            <person name="Edwards D."/>
            <person name="Zhou Y."/>
            <person name="Hua W."/>
            <person name="Sharpe A.G."/>
            <person name="Paterson A.H."/>
            <person name="Guan C."/>
            <person name="Wincker P."/>
        </authorList>
    </citation>
    <scope>NUCLEOTIDE SEQUENCE [LARGE SCALE GENOMIC DNA]</scope>
    <source>
        <strain evidence="2">cv. Darmor-bzh</strain>
    </source>
</reference>
<accession>A0A078JPF0</accession>
<protein>
    <submittedName>
        <fullName evidence="1">BnaCnng58440D protein</fullName>
    </submittedName>
</protein>
<keyword evidence="2" id="KW-1185">Reference proteome</keyword>
<feature type="non-terminal residue" evidence="1">
    <location>
        <position position="68"/>
    </location>
</feature>
<name>A0A078JPF0_BRANA</name>
<gene>
    <name evidence="1" type="primary">BnaCnng58440D</name>
    <name evidence="1" type="ORF">GSBRNA2T00072809001</name>
</gene>
<dbReference type="OMA" id="MTLMKLN"/>
<dbReference type="AlphaFoldDB" id="A0A078JPF0"/>